<name>A0A968GG24_9SPIO</name>
<organism evidence="7 8">
    <name type="scientific">Entomospira culicis</name>
    <dbReference type="NCBI Taxonomy" id="2719989"/>
    <lineage>
        <taxon>Bacteria</taxon>
        <taxon>Pseudomonadati</taxon>
        <taxon>Spirochaetota</taxon>
        <taxon>Spirochaetia</taxon>
        <taxon>Spirochaetales</taxon>
        <taxon>Spirochaetaceae</taxon>
        <taxon>Entomospira</taxon>
    </lineage>
</organism>
<dbReference type="InterPro" id="IPR023750">
    <property type="entry name" value="RbsD-like_sf"/>
</dbReference>
<reference evidence="7" key="1">
    <citation type="submission" date="2020-03" db="EMBL/GenBank/DDBJ databases">
        <title>Spirochaetal bacteria isolated from arthropods constitute a novel genus Entomospira genus novum within the order Spirochaetales.</title>
        <authorList>
            <person name="Grana-Miraglia L."/>
            <person name="Sikutova S."/>
            <person name="Fingerle V."/>
            <person name="Sing A."/>
            <person name="Castillo-Ramirez S."/>
            <person name="Margos G."/>
            <person name="Rudolf I."/>
        </authorList>
    </citation>
    <scope>NUCLEOTIDE SEQUENCE</scope>
    <source>
        <strain evidence="7">BR149</strain>
    </source>
</reference>
<dbReference type="PANTHER" id="PTHR37831:SF1">
    <property type="entry name" value="D-RIBOSE PYRANASE"/>
    <property type="match status" value="1"/>
</dbReference>
<evidence type="ECO:0000313" key="8">
    <source>
        <dbReference type="Proteomes" id="UP000778951"/>
    </source>
</evidence>
<comment type="pathway">
    <text evidence="6">Carbohydrate metabolism; D-ribose degradation; D-ribose 5-phosphate from beta-D-ribopyranose: step 1/2.</text>
</comment>
<comment type="function">
    <text evidence="6">Catalyzes the interconversion of beta-pyran and beta-furan forms of D-ribose.</text>
</comment>
<dbReference type="HAMAP" id="MF_01661">
    <property type="entry name" value="D_rib_pyranase"/>
    <property type="match status" value="1"/>
</dbReference>
<dbReference type="SUPFAM" id="SSF102546">
    <property type="entry name" value="RbsD-like"/>
    <property type="match status" value="1"/>
</dbReference>
<protein>
    <recommendedName>
        <fullName evidence="2 6">D-ribose pyranase</fullName>
        <ecNumber evidence="2 6">5.4.99.62</ecNumber>
    </recommendedName>
</protein>
<comment type="subunit">
    <text evidence="6">Homodecamer.</text>
</comment>
<dbReference type="PANTHER" id="PTHR37831">
    <property type="entry name" value="D-RIBOSE PYRANASE"/>
    <property type="match status" value="1"/>
</dbReference>
<accession>A0A968GG24</accession>
<dbReference type="GO" id="GO:0048029">
    <property type="term" value="F:monosaccharide binding"/>
    <property type="evidence" value="ECO:0007669"/>
    <property type="project" value="InterPro"/>
</dbReference>
<evidence type="ECO:0000313" key="7">
    <source>
        <dbReference type="EMBL" id="NIZ69864.1"/>
    </source>
</evidence>
<dbReference type="EMBL" id="JAATLM010000001">
    <property type="protein sequence ID" value="NIZ69864.1"/>
    <property type="molecule type" value="Genomic_DNA"/>
</dbReference>
<dbReference type="Proteomes" id="UP000778951">
    <property type="component" value="Unassembled WGS sequence"/>
</dbReference>
<feature type="binding site" evidence="6">
    <location>
        <position position="97"/>
    </location>
    <ligand>
        <name>substrate</name>
    </ligand>
</feature>
<keyword evidence="8" id="KW-1185">Reference proteome</keyword>
<dbReference type="EC" id="5.4.99.62" evidence="2 6"/>
<dbReference type="InterPro" id="IPR007721">
    <property type="entry name" value="RbsD_FucU"/>
</dbReference>
<gene>
    <name evidence="6 7" type="primary">rbsD</name>
    <name evidence="7" type="ORF">HCT48_06540</name>
</gene>
<dbReference type="GO" id="GO:0005829">
    <property type="term" value="C:cytosol"/>
    <property type="evidence" value="ECO:0007669"/>
    <property type="project" value="TreeGrafter"/>
</dbReference>
<dbReference type="RefSeq" id="WP_167695937.1">
    <property type="nucleotide sequence ID" value="NZ_CP118181.1"/>
</dbReference>
<dbReference type="GO" id="GO:0016872">
    <property type="term" value="F:intramolecular lyase activity"/>
    <property type="evidence" value="ECO:0007669"/>
    <property type="project" value="UniProtKB-UniRule"/>
</dbReference>
<evidence type="ECO:0000256" key="2">
    <source>
        <dbReference type="ARBA" id="ARBA00012862"/>
    </source>
</evidence>
<dbReference type="InterPro" id="IPR023064">
    <property type="entry name" value="D-ribose_pyranase"/>
</dbReference>
<evidence type="ECO:0000256" key="4">
    <source>
        <dbReference type="ARBA" id="ARBA00023235"/>
    </source>
</evidence>
<feature type="binding site" evidence="6">
    <location>
        <begin position="119"/>
        <end position="121"/>
    </location>
    <ligand>
        <name>substrate</name>
    </ligand>
</feature>
<evidence type="ECO:0000256" key="6">
    <source>
        <dbReference type="HAMAP-Rule" id="MF_01661"/>
    </source>
</evidence>
<comment type="similarity">
    <text evidence="6">Belongs to the RbsD / FucU family. RbsD subfamily.</text>
</comment>
<feature type="binding site" evidence="6">
    <location>
        <position position="28"/>
    </location>
    <ligand>
        <name>substrate</name>
    </ligand>
</feature>
<comment type="subcellular location">
    <subcellularLocation>
        <location evidence="6">Cytoplasm</location>
    </subcellularLocation>
</comment>
<evidence type="ECO:0000256" key="5">
    <source>
        <dbReference type="ARBA" id="ARBA00023277"/>
    </source>
</evidence>
<evidence type="ECO:0000256" key="1">
    <source>
        <dbReference type="ARBA" id="ARBA00000223"/>
    </source>
</evidence>
<dbReference type="GO" id="GO:0019303">
    <property type="term" value="P:D-ribose catabolic process"/>
    <property type="evidence" value="ECO:0007669"/>
    <property type="project" value="UniProtKB-UniRule"/>
</dbReference>
<keyword evidence="4 6" id="KW-0413">Isomerase</keyword>
<keyword evidence="5 6" id="KW-0119">Carbohydrate metabolism</keyword>
<dbReference type="NCBIfam" id="NF008761">
    <property type="entry name" value="PRK11797.1"/>
    <property type="match status" value="1"/>
</dbReference>
<evidence type="ECO:0000256" key="3">
    <source>
        <dbReference type="ARBA" id="ARBA00022490"/>
    </source>
</evidence>
<feature type="active site" description="Proton donor" evidence="6">
    <location>
        <position position="20"/>
    </location>
</feature>
<keyword evidence="3 6" id="KW-0963">Cytoplasm</keyword>
<dbReference type="Gene3D" id="3.40.1650.10">
    <property type="entry name" value="RbsD-like domain"/>
    <property type="match status" value="1"/>
</dbReference>
<comment type="catalytic activity">
    <reaction evidence="1 6">
        <text>beta-D-ribopyranose = beta-D-ribofuranose</text>
        <dbReference type="Rhea" id="RHEA:25432"/>
        <dbReference type="ChEBI" id="CHEBI:27476"/>
        <dbReference type="ChEBI" id="CHEBI:47002"/>
        <dbReference type="EC" id="5.4.99.62"/>
    </reaction>
</comment>
<proteinExistence type="inferred from homology"/>
<comment type="caution">
    <text evidence="7">The sequence shown here is derived from an EMBL/GenBank/DDBJ whole genome shotgun (WGS) entry which is preliminary data.</text>
</comment>
<sequence>MKRGKLLNSQLSYLIARLGHTDTIVLADAGLPIPLGVERIDLAVIRGMPSLRDVLDAVLSEMVVESIVMAEEILLHNGALSATIEQLSGCKATFCSHDAFKERTAKAIAVIRTGEASAYANVILQAGVQF</sequence>
<dbReference type="Pfam" id="PF05025">
    <property type="entry name" value="RbsD_FucU"/>
    <property type="match status" value="1"/>
</dbReference>
<dbReference type="GO" id="GO:0062193">
    <property type="term" value="F:D-ribose pyranase activity"/>
    <property type="evidence" value="ECO:0007669"/>
    <property type="project" value="UniProtKB-EC"/>
</dbReference>
<dbReference type="AlphaFoldDB" id="A0A968GG24"/>